<dbReference type="OrthoDB" id="3178264at2759"/>
<organism evidence="1 2">
    <name type="scientific">Dentipellis fragilis</name>
    <dbReference type="NCBI Taxonomy" id="205917"/>
    <lineage>
        <taxon>Eukaryota</taxon>
        <taxon>Fungi</taxon>
        <taxon>Dikarya</taxon>
        <taxon>Basidiomycota</taxon>
        <taxon>Agaricomycotina</taxon>
        <taxon>Agaricomycetes</taxon>
        <taxon>Russulales</taxon>
        <taxon>Hericiaceae</taxon>
        <taxon>Dentipellis</taxon>
    </lineage>
</organism>
<name>A0A4Y9YC76_9AGAM</name>
<comment type="caution">
    <text evidence="1">The sequence shown here is derived from an EMBL/GenBank/DDBJ whole genome shotgun (WGS) entry which is preliminary data.</text>
</comment>
<keyword evidence="2" id="KW-1185">Reference proteome</keyword>
<proteinExistence type="predicted"/>
<dbReference type="STRING" id="205917.A0A4Y9YC76"/>
<gene>
    <name evidence="1" type="ORF">EVG20_g7610</name>
</gene>
<evidence type="ECO:0000313" key="1">
    <source>
        <dbReference type="EMBL" id="TFY59935.1"/>
    </source>
</evidence>
<protein>
    <submittedName>
        <fullName evidence="1">Uncharacterized protein</fullName>
    </submittedName>
</protein>
<accession>A0A4Y9YC76</accession>
<reference evidence="1 2" key="1">
    <citation type="submission" date="2019-02" db="EMBL/GenBank/DDBJ databases">
        <title>Genome sequencing of the rare red list fungi Dentipellis fragilis.</title>
        <authorList>
            <person name="Buettner E."/>
            <person name="Kellner H."/>
        </authorList>
    </citation>
    <scope>NUCLEOTIDE SEQUENCE [LARGE SCALE GENOMIC DNA]</scope>
    <source>
        <strain evidence="1 2">DSM 105465</strain>
    </source>
</reference>
<dbReference type="Proteomes" id="UP000298327">
    <property type="component" value="Unassembled WGS sequence"/>
</dbReference>
<sequence length="138" mass="13815">MAIFSLALLGQAERPHKCRSGSARLATSSAGIVLQLGKAKSTVDDLASTLQSVSDIQTVQDGIAGAQGAVGVIAKALLSGQTAPADARDQVAGNLTSATTTLSTITSTDADATDTLAKARQQLNSAVSFGQGVVANCK</sequence>
<dbReference type="EMBL" id="SEOQ01000591">
    <property type="protein sequence ID" value="TFY59935.1"/>
    <property type="molecule type" value="Genomic_DNA"/>
</dbReference>
<dbReference type="AlphaFoldDB" id="A0A4Y9YC76"/>
<evidence type="ECO:0000313" key="2">
    <source>
        <dbReference type="Proteomes" id="UP000298327"/>
    </source>
</evidence>